<dbReference type="AlphaFoldDB" id="F2UQ01"/>
<dbReference type="Proteomes" id="UP000007799">
    <property type="component" value="Unassembled WGS sequence"/>
</dbReference>
<name>F2UQ01_SALR5</name>
<protein>
    <submittedName>
        <fullName evidence="1">Uncharacterized protein</fullName>
    </submittedName>
</protein>
<dbReference type="InParanoid" id="F2UQ01"/>
<evidence type="ECO:0000313" key="2">
    <source>
        <dbReference type="Proteomes" id="UP000007799"/>
    </source>
</evidence>
<dbReference type="EMBL" id="GL832988">
    <property type="protein sequence ID" value="EGD79831.1"/>
    <property type="molecule type" value="Genomic_DNA"/>
</dbReference>
<organism evidence="2">
    <name type="scientific">Salpingoeca rosetta (strain ATCC 50818 / BSB-021)</name>
    <dbReference type="NCBI Taxonomy" id="946362"/>
    <lineage>
        <taxon>Eukaryota</taxon>
        <taxon>Choanoflagellata</taxon>
        <taxon>Craspedida</taxon>
        <taxon>Salpingoecidae</taxon>
        <taxon>Salpingoeca</taxon>
    </lineage>
</organism>
<accession>F2UQ01</accession>
<proteinExistence type="predicted"/>
<gene>
    <name evidence="1" type="ORF">PTSG_10814</name>
</gene>
<dbReference type="KEGG" id="sre:PTSG_10814"/>
<dbReference type="GeneID" id="16069318"/>
<evidence type="ECO:0000313" key="1">
    <source>
        <dbReference type="EMBL" id="EGD79831.1"/>
    </source>
</evidence>
<sequence>MSVRMCVRQLHAALAVRKMAGLHPRKYFVPHVFSNGATTTVESTIKPTQPWKIVQEDIFNTAPWDPTAVVVKDKGGQVAKFNQQLEEHEFVVPTFGDDSTPPKA</sequence>
<reference evidence="1" key="1">
    <citation type="submission" date="2009-08" db="EMBL/GenBank/DDBJ databases">
        <title>Annotation of Salpingoeca rosetta.</title>
        <authorList>
            <consortium name="The Broad Institute Genome Sequencing Platform"/>
            <person name="Russ C."/>
            <person name="Cuomo C."/>
            <person name="Burger G."/>
            <person name="Gray M.W."/>
            <person name="Holland P.W.H."/>
            <person name="King N."/>
            <person name="Lang F.B.F."/>
            <person name="Roger A.J."/>
            <person name="Ruiz-Trillo I."/>
            <person name="Young S.K."/>
            <person name="Zeng Q."/>
            <person name="Gargeya S."/>
            <person name="Alvarado L."/>
            <person name="Berlin A."/>
            <person name="Chapman S.B."/>
            <person name="Chen Z."/>
            <person name="Freedman E."/>
            <person name="Gellesch M."/>
            <person name="Goldberg J."/>
            <person name="Griggs A."/>
            <person name="Gujja S."/>
            <person name="Heilman E."/>
            <person name="Heiman D."/>
            <person name="Howarth C."/>
            <person name="Mehta T."/>
            <person name="Neiman D."/>
            <person name="Pearson M."/>
            <person name="Roberts A."/>
            <person name="Saif S."/>
            <person name="Shea T."/>
            <person name="Shenoy N."/>
            <person name="Sisk P."/>
            <person name="Stolte C."/>
            <person name="Sykes S."/>
            <person name="White J."/>
            <person name="Yandava C."/>
            <person name="Haas B."/>
            <person name="Nusbaum C."/>
            <person name="Birren B."/>
        </authorList>
    </citation>
    <scope>NUCLEOTIDE SEQUENCE [LARGE SCALE GENOMIC DNA]</scope>
    <source>
        <strain evidence="1">ATCC 50818</strain>
    </source>
</reference>
<dbReference type="RefSeq" id="XP_004988779.1">
    <property type="nucleotide sequence ID" value="XM_004988722.1"/>
</dbReference>
<keyword evidence="2" id="KW-1185">Reference proteome</keyword>